<accession>A0A0G0UBK5</accession>
<organism evidence="1 2">
    <name type="scientific">Candidatus Curtissbacteria bacterium GW2011_GWA1_41_11</name>
    <dbReference type="NCBI Taxonomy" id="1618409"/>
    <lineage>
        <taxon>Bacteria</taxon>
        <taxon>Candidatus Curtissiibacteriota</taxon>
    </lineage>
</organism>
<proteinExistence type="predicted"/>
<dbReference type="AlphaFoldDB" id="A0A0G0UBK5"/>
<dbReference type="EMBL" id="LCAG01000016">
    <property type="protein sequence ID" value="KKR86343.1"/>
    <property type="molecule type" value="Genomic_DNA"/>
</dbReference>
<dbReference type="Proteomes" id="UP000034854">
    <property type="component" value="Unassembled WGS sequence"/>
</dbReference>
<reference evidence="1 2" key="1">
    <citation type="journal article" date="2015" name="Nature">
        <title>rRNA introns, odd ribosomes, and small enigmatic genomes across a large radiation of phyla.</title>
        <authorList>
            <person name="Brown C.T."/>
            <person name="Hug L.A."/>
            <person name="Thomas B.C."/>
            <person name="Sharon I."/>
            <person name="Castelle C.J."/>
            <person name="Singh A."/>
            <person name="Wilkins M.J."/>
            <person name="Williams K.H."/>
            <person name="Banfield J.F."/>
        </authorList>
    </citation>
    <scope>NUCLEOTIDE SEQUENCE [LARGE SCALE GENOMIC DNA]</scope>
</reference>
<evidence type="ECO:0000313" key="1">
    <source>
        <dbReference type="EMBL" id="KKR86343.1"/>
    </source>
</evidence>
<comment type="caution">
    <text evidence="1">The sequence shown here is derived from an EMBL/GenBank/DDBJ whole genome shotgun (WGS) entry which is preliminary data.</text>
</comment>
<protein>
    <submittedName>
        <fullName evidence="1">Uncharacterized protein</fullName>
    </submittedName>
</protein>
<name>A0A0G0UBK5_9BACT</name>
<sequence length="89" mass="9603">MSEVLPTALVPLGVWGLIRSVALSPAGGPYPRIGTYRGNFEIQIPHFFGWPATFETVGNIRSGVSVGNRVIVYSIGLSAEESDSRAQQR</sequence>
<gene>
    <name evidence="1" type="ORF">UU34_C0016G0003</name>
</gene>
<evidence type="ECO:0000313" key="2">
    <source>
        <dbReference type="Proteomes" id="UP000034854"/>
    </source>
</evidence>